<keyword evidence="3 5" id="KW-0378">Hydrolase</keyword>
<dbReference type="Proteomes" id="UP000199427">
    <property type="component" value="Unassembled WGS sequence"/>
</dbReference>
<dbReference type="SUPFAM" id="SSF56784">
    <property type="entry name" value="HAD-like"/>
    <property type="match status" value="1"/>
</dbReference>
<dbReference type="PANTHER" id="PTHR46470">
    <property type="entry name" value="N-ACYLNEURAMINATE-9-PHOSPHATASE"/>
    <property type="match status" value="1"/>
</dbReference>
<dbReference type="AlphaFoldDB" id="A0A1H9GIV1"/>
<dbReference type="InterPro" id="IPR006439">
    <property type="entry name" value="HAD-SF_hydro_IA"/>
</dbReference>
<dbReference type="PANTHER" id="PTHR46470:SF2">
    <property type="entry name" value="GLYCERALDEHYDE 3-PHOSPHATE PHOSPHATASE"/>
    <property type="match status" value="1"/>
</dbReference>
<dbReference type="GO" id="GO:0016791">
    <property type="term" value="F:phosphatase activity"/>
    <property type="evidence" value="ECO:0007669"/>
    <property type="project" value="TreeGrafter"/>
</dbReference>
<dbReference type="GO" id="GO:0044281">
    <property type="term" value="P:small molecule metabolic process"/>
    <property type="evidence" value="ECO:0007669"/>
    <property type="project" value="UniProtKB-ARBA"/>
</dbReference>
<evidence type="ECO:0000256" key="1">
    <source>
        <dbReference type="ARBA" id="ARBA00001946"/>
    </source>
</evidence>
<proteinExistence type="predicted"/>
<dbReference type="GO" id="GO:0046872">
    <property type="term" value="F:metal ion binding"/>
    <property type="evidence" value="ECO:0007669"/>
    <property type="project" value="UniProtKB-KW"/>
</dbReference>
<accession>A0A1H9GIV1</accession>
<comment type="cofactor">
    <cofactor evidence="1">
        <name>Mg(2+)</name>
        <dbReference type="ChEBI" id="CHEBI:18420"/>
    </cofactor>
</comment>
<name>A0A1H9GIV1_9BACI</name>
<sequence>MYKNFFDQASVLIFDLDGTLYEGTEHFNLHVDNLKSKLNNDQKEEFKAIYDQILSGEHPVQIGKIYDGKRDIVWTWDPFTEELTEARNWDDEIVEVTDAPNKIAAHEFDFKNWVPIGDGWWPPYAIARHFGIQIDTIQASYNRTKEQMAELDGYLQQTSGLKEYLKELKKDKHLVVCTNSDELDAKRLLKFLEIDEHFDELIPSAMKPVHTKKHFDYVINKYNVKPEQVVSVGDNFMNEIAPALQLGMKAVWLTDAKEKPVENDHYVLTDTLAQ</sequence>
<evidence type="ECO:0000313" key="6">
    <source>
        <dbReference type="Proteomes" id="UP000199427"/>
    </source>
</evidence>
<dbReference type="EMBL" id="FOES01000015">
    <property type="protein sequence ID" value="SEQ50020.1"/>
    <property type="molecule type" value="Genomic_DNA"/>
</dbReference>
<keyword evidence="6" id="KW-1185">Reference proteome</keyword>
<dbReference type="Gene3D" id="3.40.50.1000">
    <property type="entry name" value="HAD superfamily/HAD-like"/>
    <property type="match status" value="1"/>
</dbReference>
<dbReference type="InterPro" id="IPR023214">
    <property type="entry name" value="HAD_sf"/>
</dbReference>
<dbReference type="Pfam" id="PF00702">
    <property type="entry name" value="Hydrolase"/>
    <property type="match status" value="1"/>
</dbReference>
<dbReference type="STRING" id="571933.SAMN05216362_11556"/>
<gene>
    <name evidence="5" type="ORF">SAMN05216362_11556</name>
</gene>
<keyword evidence="4" id="KW-0460">Magnesium</keyword>
<evidence type="ECO:0000256" key="4">
    <source>
        <dbReference type="ARBA" id="ARBA00022842"/>
    </source>
</evidence>
<evidence type="ECO:0000256" key="3">
    <source>
        <dbReference type="ARBA" id="ARBA00022801"/>
    </source>
</evidence>
<dbReference type="InterPro" id="IPR051400">
    <property type="entry name" value="HAD-like_hydrolase"/>
</dbReference>
<organism evidence="5 6">
    <name type="scientific">Piscibacillus halophilus</name>
    <dbReference type="NCBI Taxonomy" id="571933"/>
    <lineage>
        <taxon>Bacteria</taxon>
        <taxon>Bacillati</taxon>
        <taxon>Bacillota</taxon>
        <taxon>Bacilli</taxon>
        <taxon>Bacillales</taxon>
        <taxon>Bacillaceae</taxon>
        <taxon>Piscibacillus</taxon>
    </lineage>
</organism>
<evidence type="ECO:0000313" key="5">
    <source>
        <dbReference type="EMBL" id="SEQ50020.1"/>
    </source>
</evidence>
<evidence type="ECO:0000256" key="2">
    <source>
        <dbReference type="ARBA" id="ARBA00022723"/>
    </source>
</evidence>
<dbReference type="RefSeq" id="WP_177176359.1">
    <property type="nucleotide sequence ID" value="NZ_FOES01000015.1"/>
</dbReference>
<keyword evidence="2" id="KW-0479">Metal-binding</keyword>
<reference evidence="5 6" key="1">
    <citation type="submission" date="2016-10" db="EMBL/GenBank/DDBJ databases">
        <authorList>
            <person name="de Groot N.N."/>
        </authorList>
    </citation>
    <scope>NUCLEOTIDE SEQUENCE [LARGE SCALE GENOMIC DNA]</scope>
    <source>
        <strain evidence="5 6">DSM 21633</strain>
    </source>
</reference>
<dbReference type="NCBIfam" id="TIGR01549">
    <property type="entry name" value="HAD-SF-IA-v1"/>
    <property type="match status" value="1"/>
</dbReference>
<dbReference type="InterPro" id="IPR036412">
    <property type="entry name" value="HAD-like_sf"/>
</dbReference>
<protein>
    <submittedName>
        <fullName evidence="5">Putative hydrolase of the HAD superfamily</fullName>
    </submittedName>
</protein>